<dbReference type="InterPro" id="IPR001563">
    <property type="entry name" value="Peptidase_S10"/>
</dbReference>
<evidence type="ECO:0000256" key="3">
    <source>
        <dbReference type="ARBA" id="ARBA00022729"/>
    </source>
</evidence>
<dbReference type="PANTHER" id="PTHR11802">
    <property type="entry name" value="SERINE PROTEASE FAMILY S10 SERINE CARBOXYPEPTIDASE"/>
    <property type="match status" value="1"/>
</dbReference>
<dbReference type="GO" id="GO:0006508">
    <property type="term" value="P:proteolysis"/>
    <property type="evidence" value="ECO:0007669"/>
    <property type="project" value="InterPro"/>
</dbReference>
<dbReference type="PANTHER" id="PTHR11802:SF29">
    <property type="entry name" value="SERINE CARBOXYPEPTIDASE-LIKE 19"/>
    <property type="match status" value="1"/>
</dbReference>
<dbReference type="InParanoid" id="A0A2G5CDS1"/>
<dbReference type="OrthoDB" id="443318at2759"/>
<evidence type="ECO:0000256" key="1">
    <source>
        <dbReference type="ARBA" id="ARBA00009431"/>
    </source>
</evidence>
<sequence length="479" mass="54372">MAGSNHFFTSTTMLYLVFLYVHLLLFLRFSGVAVSQSIIQSLPGFVGALPFELETGYVSVDDSNDVQLFYYFVKSENNPTEDPLIVWFTGGPGCSVLTALMFENGPLYFKHAKYNGSLPTLMLNPNSWTKISNILYVDAPVGTGFSYSRSLEGSFTSDTKSAKQSYIFIRKWLMHHPEFFSNPLYICGDSYAGMVVPIIVQDISDGIEIGHKPSINLKGYLLGNPATDRHAELNSQIHFFHHMGILSDELLESAKKHCKGEYVKVDPSNVQCIKDLQAVSQCTAKLNPSHILEPSCGQVWTPKCKKIIRDRNLLEKNLCSNLISLPPIPLLKCRNYGHMLSYYWANNDGVRKALNVRKGTVQEWTRCNLDGINYLKNVKTSTGYHLSISKRHYRSLIYSGDHDANVPFFNTQTWIRSLNYSIIDEWRPWFVDGQIGGYTRTYANQMTFATVKGGGHTAPEYRPNECFNMFKRWLSYEPL</sequence>
<dbReference type="AlphaFoldDB" id="A0A2G5CDS1"/>
<keyword evidence="3" id="KW-0732">Signal</keyword>
<name>A0A2G5CDS1_AQUCA</name>
<dbReference type="SUPFAM" id="SSF53474">
    <property type="entry name" value="alpha/beta-Hydrolases"/>
    <property type="match status" value="1"/>
</dbReference>
<dbReference type="FunFam" id="3.40.50.1820:FF:000148">
    <property type="entry name" value="Serine carboxypeptidase-like 11"/>
    <property type="match status" value="1"/>
</dbReference>
<keyword evidence="2" id="KW-0964">Secreted</keyword>
<reference evidence="5 6" key="1">
    <citation type="submission" date="2017-09" db="EMBL/GenBank/DDBJ databases">
        <title>WGS assembly of Aquilegia coerulea Goldsmith.</title>
        <authorList>
            <person name="Hodges S."/>
            <person name="Kramer E."/>
            <person name="Nordborg M."/>
            <person name="Tomkins J."/>
            <person name="Borevitz J."/>
            <person name="Derieg N."/>
            <person name="Yan J."/>
            <person name="Mihaltcheva S."/>
            <person name="Hayes R.D."/>
            <person name="Rokhsar D."/>
        </authorList>
    </citation>
    <scope>NUCLEOTIDE SEQUENCE [LARGE SCALE GENOMIC DNA]</scope>
    <source>
        <strain evidence="6">cv. Goldsmith</strain>
    </source>
</reference>
<dbReference type="GO" id="GO:0016752">
    <property type="term" value="F:sinapoyltransferase activity"/>
    <property type="evidence" value="ECO:0007669"/>
    <property type="project" value="UniProtKB-ARBA"/>
</dbReference>
<accession>A0A2G5CDS1</accession>
<protein>
    <submittedName>
        <fullName evidence="5">Uncharacterized protein</fullName>
    </submittedName>
</protein>
<proteinExistence type="inferred from homology"/>
<dbReference type="FunFam" id="3.40.50.12670:FF:000001">
    <property type="entry name" value="Carboxypeptidase"/>
    <property type="match status" value="1"/>
</dbReference>
<keyword evidence="6" id="KW-1185">Reference proteome</keyword>
<keyword evidence="4" id="KW-0325">Glycoprotein</keyword>
<dbReference type="FunCoup" id="A0A2G5CDS1">
    <property type="interactions" value="2195"/>
</dbReference>
<dbReference type="Gene3D" id="3.40.50.12670">
    <property type="match status" value="1"/>
</dbReference>
<dbReference type="Pfam" id="PF00450">
    <property type="entry name" value="Peptidase_S10"/>
    <property type="match status" value="1"/>
</dbReference>
<evidence type="ECO:0000313" key="5">
    <source>
        <dbReference type="EMBL" id="PIA29435.1"/>
    </source>
</evidence>
<dbReference type="PRINTS" id="PR00724">
    <property type="entry name" value="CRBOXYPTASEC"/>
</dbReference>
<dbReference type="EMBL" id="KZ305077">
    <property type="protein sequence ID" value="PIA29435.1"/>
    <property type="molecule type" value="Genomic_DNA"/>
</dbReference>
<evidence type="ECO:0000256" key="2">
    <source>
        <dbReference type="ARBA" id="ARBA00022525"/>
    </source>
</evidence>
<evidence type="ECO:0000313" key="6">
    <source>
        <dbReference type="Proteomes" id="UP000230069"/>
    </source>
</evidence>
<dbReference type="Gene3D" id="3.40.50.1820">
    <property type="entry name" value="alpha/beta hydrolase"/>
    <property type="match status" value="1"/>
</dbReference>
<dbReference type="GO" id="GO:0019748">
    <property type="term" value="P:secondary metabolic process"/>
    <property type="evidence" value="ECO:0007669"/>
    <property type="project" value="UniProtKB-ARBA"/>
</dbReference>
<dbReference type="Proteomes" id="UP000230069">
    <property type="component" value="Unassembled WGS sequence"/>
</dbReference>
<dbReference type="GO" id="GO:0004185">
    <property type="term" value="F:serine-type carboxypeptidase activity"/>
    <property type="evidence" value="ECO:0007669"/>
    <property type="project" value="InterPro"/>
</dbReference>
<organism evidence="5 6">
    <name type="scientific">Aquilegia coerulea</name>
    <name type="common">Rocky mountain columbine</name>
    <dbReference type="NCBI Taxonomy" id="218851"/>
    <lineage>
        <taxon>Eukaryota</taxon>
        <taxon>Viridiplantae</taxon>
        <taxon>Streptophyta</taxon>
        <taxon>Embryophyta</taxon>
        <taxon>Tracheophyta</taxon>
        <taxon>Spermatophyta</taxon>
        <taxon>Magnoliopsida</taxon>
        <taxon>Ranunculales</taxon>
        <taxon>Ranunculaceae</taxon>
        <taxon>Thalictroideae</taxon>
        <taxon>Aquilegia</taxon>
    </lineage>
</organism>
<gene>
    <name evidence="5" type="ORF">AQUCO_06000059v1</name>
</gene>
<evidence type="ECO:0000256" key="4">
    <source>
        <dbReference type="ARBA" id="ARBA00023180"/>
    </source>
</evidence>
<dbReference type="InterPro" id="IPR029058">
    <property type="entry name" value="AB_hydrolase_fold"/>
</dbReference>
<comment type="similarity">
    <text evidence="1">Belongs to the peptidase S10 family.</text>
</comment>